<dbReference type="GO" id="GO:0016301">
    <property type="term" value="F:kinase activity"/>
    <property type="evidence" value="ECO:0007669"/>
    <property type="project" value="UniProtKB-KW"/>
</dbReference>
<evidence type="ECO:0000256" key="3">
    <source>
        <dbReference type="ARBA" id="ARBA00013253"/>
    </source>
</evidence>
<dbReference type="Proteomes" id="UP000237752">
    <property type="component" value="Unassembled WGS sequence"/>
</dbReference>
<comment type="pathway">
    <text evidence="2">Cofactor biosynthesis; tetrahydrofolate biosynthesis; 2-amino-4-hydroxy-6-hydroxymethyl-7,8-dihydropteridine diphosphate from 7,8-dihydroneopterin triphosphate: step 4/4.</text>
</comment>
<evidence type="ECO:0000256" key="2">
    <source>
        <dbReference type="ARBA" id="ARBA00005051"/>
    </source>
</evidence>
<keyword evidence="4" id="KW-0808">Transferase</keyword>
<dbReference type="OrthoDB" id="9808041at2"/>
<feature type="domain" description="7,8-dihydro-6-hydroxymethylpterin-pyrophosphokinase" evidence="9">
    <location>
        <begin position="85"/>
        <end position="96"/>
    </location>
</feature>
<dbReference type="PROSITE" id="PS00794">
    <property type="entry name" value="HPPK"/>
    <property type="match status" value="1"/>
</dbReference>
<protein>
    <recommendedName>
        <fullName evidence="3">2-amino-4-hydroxy-6-hydroxymethyldihydropteridine diphosphokinase</fullName>
        <ecNumber evidence="3">2.7.6.3</ecNumber>
    </recommendedName>
</protein>
<organism evidence="10 11">
    <name type="scientific">Antricoccus suffuscus</name>
    <dbReference type="NCBI Taxonomy" id="1629062"/>
    <lineage>
        <taxon>Bacteria</taxon>
        <taxon>Bacillati</taxon>
        <taxon>Actinomycetota</taxon>
        <taxon>Actinomycetes</taxon>
        <taxon>Geodermatophilales</taxon>
        <taxon>Antricoccaceae</taxon>
        <taxon>Antricoccus</taxon>
    </lineage>
</organism>
<gene>
    <name evidence="10" type="ORF">CLV47_103225</name>
</gene>
<dbReference type="PANTHER" id="PTHR43071">
    <property type="entry name" value="2-AMINO-4-HYDROXY-6-HYDROXYMETHYLDIHYDROPTERIDINE PYROPHOSPHOKINASE"/>
    <property type="match status" value="1"/>
</dbReference>
<dbReference type="GO" id="GO:0046656">
    <property type="term" value="P:folic acid biosynthetic process"/>
    <property type="evidence" value="ECO:0007669"/>
    <property type="project" value="UniProtKB-KW"/>
</dbReference>
<evidence type="ECO:0000313" key="10">
    <source>
        <dbReference type="EMBL" id="PRZ43167.1"/>
    </source>
</evidence>
<keyword evidence="8" id="KW-0289">Folate biosynthesis</keyword>
<proteinExistence type="predicted"/>
<evidence type="ECO:0000256" key="7">
    <source>
        <dbReference type="ARBA" id="ARBA00022840"/>
    </source>
</evidence>
<keyword evidence="7" id="KW-0067">ATP-binding</keyword>
<keyword evidence="6 10" id="KW-0418">Kinase</keyword>
<dbReference type="NCBIfam" id="TIGR01498">
    <property type="entry name" value="folK"/>
    <property type="match status" value="1"/>
</dbReference>
<evidence type="ECO:0000259" key="9">
    <source>
        <dbReference type="PROSITE" id="PS00794"/>
    </source>
</evidence>
<keyword evidence="11" id="KW-1185">Reference proteome</keyword>
<dbReference type="SUPFAM" id="SSF55083">
    <property type="entry name" value="6-hydroxymethyl-7,8-dihydropterin pyrophosphokinase, HPPK"/>
    <property type="match status" value="1"/>
</dbReference>
<dbReference type="CDD" id="cd00483">
    <property type="entry name" value="HPPK"/>
    <property type="match status" value="1"/>
</dbReference>
<dbReference type="InterPro" id="IPR000550">
    <property type="entry name" value="Hppk"/>
</dbReference>
<dbReference type="InterPro" id="IPR035907">
    <property type="entry name" value="Hppk_sf"/>
</dbReference>
<dbReference type="RefSeq" id="WP_106348202.1">
    <property type="nucleotide sequence ID" value="NZ_PVUE01000003.1"/>
</dbReference>
<evidence type="ECO:0000256" key="6">
    <source>
        <dbReference type="ARBA" id="ARBA00022777"/>
    </source>
</evidence>
<comment type="caution">
    <text evidence="10">The sequence shown here is derived from an EMBL/GenBank/DDBJ whole genome shotgun (WGS) entry which is preliminary data.</text>
</comment>
<sequence>MTRAVLSIGSNIGDTIGHLQSVLTAAGSAVRAVSSVYETAPWGGVQQDPFHNAVLIVDDPARDAWRWLEFAHSCEDRARRTREVRWGPRTLDVDIVAVYDGPASVTSADPTLTLPHPRAHQRAFVLVPWAEIEPAARLPQGPVAELVGALDLADPEQRVVRRSDIHLEVRGGA</sequence>
<dbReference type="UniPathway" id="UPA00077">
    <property type="reaction ID" value="UER00155"/>
</dbReference>
<dbReference type="AlphaFoldDB" id="A0A2T1A3V8"/>
<evidence type="ECO:0000256" key="5">
    <source>
        <dbReference type="ARBA" id="ARBA00022741"/>
    </source>
</evidence>
<dbReference type="PANTHER" id="PTHR43071:SF1">
    <property type="entry name" value="2-AMINO-4-HYDROXY-6-HYDROXYMETHYLDIHYDROPTERIDINE PYROPHOSPHOKINASE"/>
    <property type="match status" value="1"/>
</dbReference>
<evidence type="ECO:0000256" key="1">
    <source>
        <dbReference type="ARBA" id="ARBA00000198"/>
    </source>
</evidence>
<dbReference type="EMBL" id="PVUE01000003">
    <property type="protein sequence ID" value="PRZ43167.1"/>
    <property type="molecule type" value="Genomic_DNA"/>
</dbReference>
<dbReference type="EC" id="2.7.6.3" evidence="3"/>
<dbReference type="GO" id="GO:0046654">
    <property type="term" value="P:tetrahydrofolate biosynthetic process"/>
    <property type="evidence" value="ECO:0007669"/>
    <property type="project" value="UniProtKB-UniPathway"/>
</dbReference>
<reference evidence="10 11" key="1">
    <citation type="submission" date="2018-03" db="EMBL/GenBank/DDBJ databases">
        <title>Genomic Encyclopedia of Archaeal and Bacterial Type Strains, Phase II (KMG-II): from individual species to whole genera.</title>
        <authorList>
            <person name="Goeker M."/>
        </authorList>
    </citation>
    <scope>NUCLEOTIDE SEQUENCE [LARGE SCALE GENOMIC DNA]</scope>
    <source>
        <strain evidence="10 11">DSM 100065</strain>
    </source>
</reference>
<evidence type="ECO:0000256" key="8">
    <source>
        <dbReference type="ARBA" id="ARBA00022909"/>
    </source>
</evidence>
<dbReference type="GO" id="GO:0003848">
    <property type="term" value="F:2-amino-4-hydroxy-6-hydroxymethyldihydropteridine diphosphokinase activity"/>
    <property type="evidence" value="ECO:0007669"/>
    <property type="project" value="UniProtKB-EC"/>
</dbReference>
<comment type="catalytic activity">
    <reaction evidence="1">
        <text>6-hydroxymethyl-7,8-dihydropterin + ATP = (7,8-dihydropterin-6-yl)methyl diphosphate + AMP + H(+)</text>
        <dbReference type="Rhea" id="RHEA:11412"/>
        <dbReference type="ChEBI" id="CHEBI:15378"/>
        <dbReference type="ChEBI" id="CHEBI:30616"/>
        <dbReference type="ChEBI" id="CHEBI:44841"/>
        <dbReference type="ChEBI" id="CHEBI:72950"/>
        <dbReference type="ChEBI" id="CHEBI:456215"/>
        <dbReference type="EC" id="2.7.6.3"/>
    </reaction>
</comment>
<name>A0A2T1A3V8_9ACTN</name>
<evidence type="ECO:0000313" key="11">
    <source>
        <dbReference type="Proteomes" id="UP000237752"/>
    </source>
</evidence>
<evidence type="ECO:0000256" key="4">
    <source>
        <dbReference type="ARBA" id="ARBA00022679"/>
    </source>
</evidence>
<dbReference type="GO" id="GO:0005524">
    <property type="term" value="F:ATP binding"/>
    <property type="evidence" value="ECO:0007669"/>
    <property type="project" value="UniProtKB-KW"/>
</dbReference>
<dbReference type="Pfam" id="PF01288">
    <property type="entry name" value="HPPK"/>
    <property type="match status" value="1"/>
</dbReference>
<dbReference type="Gene3D" id="3.30.70.560">
    <property type="entry name" value="7,8-Dihydro-6-hydroxymethylpterin-pyrophosphokinase HPPK"/>
    <property type="match status" value="1"/>
</dbReference>
<accession>A0A2T1A3V8</accession>
<keyword evidence="5" id="KW-0547">Nucleotide-binding</keyword>